<feature type="domain" description="HD-GYP" evidence="1">
    <location>
        <begin position="112"/>
        <end position="309"/>
    </location>
</feature>
<dbReference type="InterPro" id="IPR037522">
    <property type="entry name" value="HD_GYP_dom"/>
</dbReference>
<proteinExistence type="predicted"/>
<dbReference type="RefSeq" id="WP_285233770.1">
    <property type="nucleotide sequence ID" value="NZ_CP116346.1"/>
</dbReference>
<dbReference type="PANTHER" id="PTHR43155">
    <property type="entry name" value="CYCLIC DI-GMP PHOSPHODIESTERASE PA4108-RELATED"/>
    <property type="match status" value="1"/>
</dbReference>
<dbReference type="PROSITE" id="PS51832">
    <property type="entry name" value="HD_GYP"/>
    <property type="match status" value="1"/>
</dbReference>
<evidence type="ECO:0000259" key="1">
    <source>
        <dbReference type="PROSITE" id="PS51832"/>
    </source>
</evidence>
<name>A0AA95NEG4_9BURK</name>
<dbReference type="InterPro" id="IPR003607">
    <property type="entry name" value="HD/PDEase_dom"/>
</dbReference>
<dbReference type="GO" id="GO:0008081">
    <property type="term" value="F:phosphoric diester hydrolase activity"/>
    <property type="evidence" value="ECO:0007669"/>
    <property type="project" value="UniProtKB-ARBA"/>
</dbReference>
<protein>
    <submittedName>
        <fullName evidence="2">HD domain-containing protein</fullName>
    </submittedName>
</protein>
<dbReference type="Pfam" id="PF13487">
    <property type="entry name" value="HD_5"/>
    <property type="match status" value="1"/>
</dbReference>
<sequence length="433" mass="47319">MQDQGAQTEAVNPNYLNHLVHTAALHEVAVTDDIVSQSGVKLLSKGARMSAEMRERLLEHKLTRPLEDCLEVQGVVSEAQVQALAEELLDEHAILRAATGAQPGAAPQSLLGRLGLSAEMLSMLTVYAEHREGRLRHAVSVALLAKGLARRLRPGDVDLHRMLGRAGLMHDIGELYLDPGLWQPEAQLDIQQWRHVMTHPVVGHRVLLRMPGASVAEAEAVLCHHERLDGFGYPRSLDGERFGLEGQILALAEWLIGVLEAGTSAAVHARVASTLVLGEFNNDLLSLLLEAAASVPHAPAAAAPLQGLDRVHSLQIAMRRYRARAGLIQALVASDNEEMRKLLRPCRLRFERLLLAFSSAGLDAQAPQQLAEMLGPDEWAVRLEVEAMAREFDWRLRELERVVLLRSSALKPGDQAVVLDLVAALKDEGPPPA</sequence>
<evidence type="ECO:0000313" key="3">
    <source>
        <dbReference type="Proteomes" id="UP001177769"/>
    </source>
</evidence>
<dbReference type="SUPFAM" id="SSF109604">
    <property type="entry name" value="HD-domain/PDEase-like"/>
    <property type="match status" value="1"/>
</dbReference>
<evidence type="ECO:0000313" key="2">
    <source>
        <dbReference type="EMBL" id="WIT12669.1"/>
    </source>
</evidence>
<dbReference type="EMBL" id="CP116346">
    <property type="protein sequence ID" value="WIT12669.1"/>
    <property type="molecule type" value="Genomic_DNA"/>
</dbReference>
<gene>
    <name evidence="2" type="ORF">PFX98_03395</name>
</gene>
<dbReference type="KEGG" id="pais:PFX98_03395"/>
<dbReference type="Proteomes" id="UP001177769">
    <property type="component" value="Chromosome"/>
</dbReference>
<accession>A0AA95NEG4</accession>
<dbReference type="PANTHER" id="PTHR43155:SF2">
    <property type="entry name" value="CYCLIC DI-GMP PHOSPHODIESTERASE PA4108"/>
    <property type="match status" value="1"/>
</dbReference>
<dbReference type="CDD" id="cd00077">
    <property type="entry name" value="HDc"/>
    <property type="match status" value="1"/>
</dbReference>
<reference evidence="2" key="1">
    <citation type="submission" date="2023-01" db="EMBL/GenBank/DDBJ databases">
        <title>Whole genome sequence of Paucibacter sp. S2-9 isolated from pond sediment.</title>
        <authorList>
            <person name="Jung J.Y."/>
        </authorList>
    </citation>
    <scope>NUCLEOTIDE SEQUENCE</scope>
    <source>
        <strain evidence="2">S2-9</strain>
    </source>
</reference>
<dbReference type="AlphaFoldDB" id="A0AA95NEG4"/>
<keyword evidence="3" id="KW-1185">Reference proteome</keyword>
<dbReference type="Gene3D" id="1.10.3210.10">
    <property type="entry name" value="Hypothetical protein af1432"/>
    <property type="match status" value="1"/>
</dbReference>
<organism evidence="2 3">
    <name type="scientific">Paucibacter sediminis</name>
    <dbReference type="NCBI Taxonomy" id="3019553"/>
    <lineage>
        <taxon>Bacteria</taxon>
        <taxon>Pseudomonadati</taxon>
        <taxon>Pseudomonadota</taxon>
        <taxon>Betaproteobacteria</taxon>
        <taxon>Burkholderiales</taxon>
        <taxon>Sphaerotilaceae</taxon>
        <taxon>Roseateles</taxon>
    </lineage>
</organism>